<dbReference type="UniPathway" id="UPA00002">
    <property type="reaction ID" value="UER00468"/>
</dbReference>
<gene>
    <name evidence="7" type="primary">deoC</name>
    <name evidence="8" type="ORF">SAMN02194393_01682</name>
</gene>
<feature type="active site" description="Proton donor/acceptor" evidence="7">
    <location>
        <position position="181"/>
    </location>
</feature>
<name>A0A1T5KCF9_9FIRM</name>
<dbReference type="InterPro" id="IPR002915">
    <property type="entry name" value="DeoC/FbaB/LacD_aldolase"/>
</dbReference>
<feature type="active site" description="Proton donor/acceptor" evidence="7">
    <location>
        <position position="89"/>
    </location>
</feature>
<dbReference type="SUPFAM" id="SSF51569">
    <property type="entry name" value="Aldolase"/>
    <property type="match status" value="1"/>
</dbReference>
<dbReference type="AlphaFoldDB" id="A0A1T5KCF9"/>
<comment type="subcellular location">
    <subcellularLocation>
        <location evidence="7">Cytoplasm</location>
    </subcellularLocation>
</comment>
<dbReference type="FunFam" id="3.20.20.70:FF:000044">
    <property type="entry name" value="Deoxyribose-phosphate aldolase"/>
    <property type="match status" value="1"/>
</dbReference>
<dbReference type="GO" id="GO:0006018">
    <property type="term" value="P:2-deoxyribose 1-phosphate catabolic process"/>
    <property type="evidence" value="ECO:0007669"/>
    <property type="project" value="UniProtKB-UniRule"/>
</dbReference>
<dbReference type="PANTHER" id="PTHR10889:SF1">
    <property type="entry name" value="DEOXYRIBOSE-PHOSPHATE ALDOLASE"/>
    <property type="match status" value="1"/>
</dbReference>
<dbReference type="STRING" id="36842.SAMN02194393_01682"/>
<evidence type="ECO:0000256" key="4">
    <source>
        <dbReference type="ARBA" id="ARBA00023270"/>
    </source>
</evidence>
<accession>A0A1T5KCF9</accession>
<evidence type="ECO:0000256" key="6">
    <source>
        <dbReference type="ARBA" id="ARBA00056337"/>
    </source>
</evidence>
<dbReference type="GO" id="GO:0016052">
    <property type="term" value="P:carbohydrate catabolic process"/>
    <property type="evidence" value="ECO:0007669"/>
    <property type="project" value="TreeGrafter"/>
</dbReference>
<evidence type="ECO:0000313" key="8">
    <source>
        <dbReference type="EMBL" id="SKC61371.1"/>
    </source>
</evidence>
<comment type="catalytic activity">
    <reaction evidence="5 7">
        <text>2-deoxy-D-ribose 5-phosphate = D-glyceraldehyde 3-phosphate + acetaldehyde</text>
        <dbReference type="Rhea" id="RHEA:12821"/>
        <dbReference type="ChEBI" id="CHEBI:15343"/>
        <dbReference type="ChEBI" id="CHEBI:59776"/>
        <dbReference type="ChEBI" id="CHEBI:62877"/>
        <dbReference type="EC" id="4.1.2.4"/>
    </reaction>
</comment>
<evidence type="ECO:0000256" key="5">
    <source>
        <dbReference type="ARBA" id="ARBA00048791"/>
    </source>
</evidence>
<organism evidence="8 9">
    <name type="scientific">Maledivibacter halophilus</name>
    <dbReference type="NCBI Taxonomy" id="36842"/>
    <lineage>
        <taxon>Bacteria</taxon>
        <taxon>Bacillati</taxon>
        <taxon>Bacillota</taxon>
        <taxon>Clostridia</taxon>
        <taxon>Peptostreptococcales</taxon>
        <taxon>Caminicellaceae</taxon>
        <taxon>Maledivibacter</taxon>
    </lineage>
</organism>
<keyword evidence="3 7" id="KW-0456">Lyase</keyword>
<dbReference type="InterPro" id="IPR013785">
    <property type="entry name" value="Aldolase_TIM"/>
</dbReference>
<dbReference type="PIRSF" id="PIRSF001357">
    <property type="entry name" value="DeoC"/>
    <property type="match status" value="1"/>
</dbReference>
<dbReference type="GO" id="GO:0004139">
    <property type="term" value="F:deoxyribose-phosphate aldolase activity"/>
    <property type="evidence" value="ECO:0007669"/>
    <property type="project" value="UniProtKB-UniRule"/>
</dbReference>
<evidence type="ECO:0000313" key="9">
    <source>
        <dbReference type="Proteomes" id="UP000190285"/>
    </source>
</evidence>
<dbReference type="SMART" id="SM01133">
    <property type="entry name" value="DeoC"/>
    <property type="match status" value="1"/>
</dbReference>
<keyword evidence="4 7" id="KW-0704">Schiff base</keyword>
<dbReference type="CDD" id="cd00959">
    <property type="entry name" value="DeoC"/>
    <property type="match status" value="1"/>
</dbReference>
<comment type="pathway">
    <text evidence="7">Carbohydrate degradation; 2-deoxy-D-ribose 1-phosphate degradation; D-glyceraldehyde 3-phosphate and acetaldehyde from 2-deoxy-alpha-D-ribose 1-phosphate: step 2/2.</text>
</comment>
<protein>
    <recommendedName>
        <fullName evidence="7">Deoxyribose-phosphate aldolase</fullName>
        <shortName evidence="7">DERA</shortName>
        <ecNumber evidence="7">4.1.2.4</ecNumber>
    </recommendedName>
    <alternativeName>
        <fullName evidence="7">2-deoxy-D-ribose 5-phosphate aldolase</fullName>
    </alternativeName>
    <alternativeName>
        <fullName evidence="7">Phosphodeoxyriboaldolase</fullName>
        <shortName evidence="7">Deoxyriboaldolase</shortName>
    </alternativeName>
</protein>
<keyword evidence="2 7" id="KW-0963">Cytoplasm</keyword>
<dbReference type="InterPro" id="IPR011343">
    <property type="entry name" value="DeoC"/>
</dbReference>
<dbReference type="OrthoDB" id="9778711at2"/>
<dbReference type="HAMAP" id="MF_00114">
    <property type="entry name" value="DeoC_type1"/>
    <property type="match status" value="1"/>
</dbReference>
<dbReference type="NCBIfam" id="TIGR00126">
    <property type="entry name" value="deoC"/>
    <property type="match status" value="1"/>
</dbReference>
<dbReference type="EC" id="4.1.2.4" evidence="7"/>
<evidence type="ECO:0000256" key="2">
    <source>
        <dbReference type="ARBA" id="ARBA00022490"/>
    </source>
</evidence>
<feature type="active site" description="Schiff-base intermediate with acetaldehyde" evidence="7">
    <location>
        <position position="152"/>
    </location>
</feature>
<sequence>MKLSKTIDHTLLKPFSQRNDIYKLCMEAKEYDFASVCVNPCWVEYAKNLLEGTNVKICTVIGFPLGATFKEVKVQEAKLAADKGCTEVDMVINIGKLKDKEYGYVKEEIKEIVKVVKGKAVVKVIIETCLLTDEEKIKACKLSVEAGAAFVKTSTGFSTGGATIEDVKLMKKAVKDNALVKASTGIKTYGQVKEFIKVGAVRFGTSSGIKILQERMNLDE</sequence>
<reference evidence="8 9" key="1">
    <citation type="submission" date="2017-02" db="EMBL/GenBank/DDBJ databases">
        <authorList>
            <person name="Peterson S.W."/>
        </authorList>
    </citation>
    <scope>NUCLEOTIDE SEQUENCE [LARGE SCALE GENOMIC DNA]</scope>
    <source>
        <strain evidence="8 9">M1</strain>
    </source>
</reference>
<evidence type="ECO:0000256" key="1">
    <source>
        <dbReference type="ARBA" id="ARBA00010936"/>
    </source>
</evidence>
<comment type="similarity">
    <text evidence="1 7">Belongs to the DeoC/FbaB aldolase family. DeoC type 1 subfamily.</text>
</comment>
<comment type="function">
    <text evidence="6 7">Catalyzes a reversible aldol reaction between acetaldehyde and D-glyceraldehyde 3-phosphate to generate 2-deoxy-D-ribose 5-phosphate.</text>
</comment>
<dbReference type="GO" id="GO:0009264">
    <property type="term" value="P:deoxyribonucleotide catabolic process"/>
    <property type="evidence" value="ECO:0007669"/>
    <property type="project" value="UniProtKB-UniRule"/>
</dbReference>
<keyword evidence="9" id="KW-1185">Reference proteome</keyword>
<dbReference type="PANTHER" id="PTHR10889">
    <property type="entry name" value="DEOXYRIBOSE-PHOSPHATE ALDOLASE"/>
    <property type="match status" value="1"/>
</dbReference>
<dbReference type="GO" id="GO:0005737">
    <property type="term" value="C:cytoplasm"/>
    <property type="evidence" value="ECO:0007669"/>
    <property type="project" value="UniProtKB-SubCell"/>
</dbReference>
<dbReference type="Proteomes" id="UP000190285">
    <property type="component" value="Unassembled WGS sequence"/>
</dbReference>
<evidence type="ECO:0000256" key="7">
    <source>
        <dbReference type="HAMAP-Rule" id="MF_00114"/>
    </source>
</evidence>
<dbReference type="EMBL" id="FUZT01000004">
    <property type="protein sequence ID" value="SKC61371.1"/>
    <property type="molecule type" value="Genomic_DNA"/>
</dbReference>
<proteinExistence type="inferred from homology"/>
<dbReference type="RefSeq" id="WP_079490852.1">
    <property type="nucleotide sequence ID" value="NZ_FUZT01000004.1"/>
</dbReference>
<evidence type="ECO:0000256" key="3">
    <source>
        <dbReference type="ARBA" id="ARBA00023239"/>
    </source>
</evidence>
<dbReference type="Pfam" id="PF01791">
    <property type="entry name" value="DeoC"/>
    <property type="match status" value="1"/>
</dbReference>
<dbReference type="Gene3D" id="3.20.20.70">
    <property type="entry name" value="Aldolase class I"/>
    <property type="match status" value="1"/>
</dbReference>
<dbReference type="InterPro" id="IPR028581">
    <property type="entry name" value="DeoC_typeI"/>
</dbReference>